<dbReference type="Proteomes" id="UP000747399">
    <property type="component" value="Unassembled WGS sequence"/>
</dbReference>
<protein>
    <recommendedName>
        <fullName evidence="2">Isoamylase 1-3-like C-terminal domain-containing protein</fullName>
    </recommendedName>
</protein>
<evidence type="ECO:0000256" key="1">
    <source>
        <dbReference type="SAM" id="MobiDB-lite"/>
    </source>
</evidence>
<evidence type="ECO:0000259" key="2">
    <source>
        <dbReference type="Pfam" id="PF21156"/>
    </source>
</evidence>
<feature type="region of interest" description="Disordered" evidence="1">
    <location>
        <begin position="77"/>
        <end position="178"/>
    </location>
</feature>
<reference evidence="3" key="1">
    <citation type="journal article" date="2021" name="Proc. Natl. Acad. Sci. U.S.A.">
        <title>Three genomes in the algal genus Volvox reveal the fate of a haploid sex-determining region after a transition to homothallism.</title>
        <authorList>
            <person name="Yamamoto K."/>
            <person name="Hamaji T."/>
            <person name="Kawai-Toyooka H."/>
            <person name="Matsuzaki R."/>
            <person name="Takahashi F."/>
            <person name="Nishimura Y."/>
            <person name="Kawachi M."/>
            <person name="Noguchi H."/>
            <person name="Minakuchi Y."/>
            <person name="Umen J.G."/>
            <person name="Toyoda A."/>
            <person name="Nozaki H."/>
        </authorList>
    </citation>
    <scope>NUCLEOTIDE SEQUENCE</scope>
    <source>
        <strain evidence="3">NIES-3780</strain>
    </source>
</reference>
<organism evidence="3 4">
    <name type="scientific">Volvox africanus</name>
    <dbReference type="NCBI Taxonomy" id="51714"/>
    <lineage>
        <taxon>Eukaryota</taxon>
        <taxon>Viridiplantae</taxon>
        <taxon>Chlorophyta</taxon>
        <taxon>core chlorophytes</taxon>
        <taxon>Chlorophyceae</taxon>
        <taxon>CS clade</taxon>
        <taxon>Chlamydomonadales</taxon>
        <taxon>Volvocaceae</taxon>
        <taxon>Volvox</taxon>
    </lineage>
</organism>
<accession>A0A8J4F7V7</accession>
<proteinExistence type="predicted"/>
<dbReference type="InterPro" id="IPR013780">
    <property type="entry name" value="Glyco_hydro_b"/>
</dbReference>
<feature type="region of interest" description="Disordered" evidence="1">
    <location>
        <begin position="194"/>
        <end position="213"/>
    </location>
</feature>
<dbReference type="AlphaFoldDB" id="A0A8J4F7V7"/>
<gene>
    <name evidence="3" type="ORF">Vafri_18680</name>
</gene>
<dbReference type="InterPro" id="IPR048650">
    <property type="entry name" value="ISOA1-3-like_C"/>
</dbReference>
<feature type="compositionally biased region" description="Low complexity" evidence="1">
    <location>
        <begin position="137"/>
        <end position="178"/>
    </location>
</feature>
<evidence type="ECO:0000313" key="3">
    <source>
        <dbReference type="EMBL" id="GIL64823.1"/>
    </source>
</evidence>
<evidence type="ECO:0000313" key="4">
    <source>
        <dbReference type="Proteomes" id="UP000747399"/>
    </source>
</evidence>
<name>A0A8J4F7V7_9CHLO</name>
<feature type="compositionally biased region" description="Pro residues" evidence="1">
    <location>
        <begin position="109"/>
        <end position="119"/>
    </location>
</feature>
<comment type="caution">
    <text evidence="3">The sequence shown here is derived from an EMBL/GenBank/DDBJ whole genome shotgun (WGS) entry which is preliminary data.</text>
</comment>
<sequence>MPVWAGRVWQPLVDTSKVAPYDFLAADGVLSAGDVTAARRALAMWTADHTYPVLPWSCIVLVSAPEDPTATSMIRRTAAQSVGSRSQPGSGDIGPKNPMSWATNLISNQPPPSPGPQRPGTPKHYGRAEHGTYGNMSAVSYNDSNASASSSPLTSGRTPSSASSSVSSAPPRQSAPQATRANWRTFLNGASEAAAAALGSASPPGDTGGAATAAADASAELSLAEQAALAQALNENSELRRRLGLNR</sequence>
<dbReference type="EMBL" id="BNCO01000069">
    <property type="protein sequence ID" value="GIL64823.1"/>
    <property type="molecule type" value="Genomic_DNA"/>
</dbReference>
<keyword evidence="4" id="KW-1185">Reference proteome</keyword>
<feature type="compositionally biased region" description="Polar residues" evidence="1">
    <location>
        <begin position="77"/>
        <end position="89"/>
    </location>
</feature>
<dbReference type="Pfam" id="PF21156">
    <property type="entry name" value="ISOA1-3_C"/>
    <property type="match status" value="1"/>
</dbReference>
<feature type="domain" description="Isoamylase 1-3-like C-terminal" evidence="2">
    <location>
        <begin position="1"/>
        <end position="61"/>
    </location>
</feature>
<dbReference type="Gene3D" id="2.60.40.1180">
    <property type="entry name" value="Golgi alpha-mannosidase II"/>
    <property type="match status" value="1"/>
</dbReference>